<dbReference type="PROSITE" id="PS51233">
    <property type="entry name" value="VWFD"/>
    <property type="match status" value="2"/>
</dbReference>
<evidence type="ECO:0000256" key="3">
    <source>
        <dbReference type="SAM" id="SignalP"/>
    </source>
</evidence>
<keyword evidence="2" id="KW-0325">Glycoprotein</keyword>
<dbReference type="Pfam" id="PF08742">
    <property type="entry name" value="C8"/>
    <property type="match status" value="2"/>
</dbReference>
<organism evidence="5 6">
    <name type="scientific">Conger conger</name>
    <name type="common">Conger eel</name>
    <name type="synonym">Muraena conger</name>
    <dbReference type="NCBI Taxonomy" id="82655"/>
    <lineage>
        <taxon>Eukaryota</taxon>
        <taxon>Metazoa</taxon>
        <taxon>Chordata</taxon>
        <taxon>Craniata</taxon>
        <taxon>Vertebrata</taxon>
        <taxon>Euteleostomi</taxon>
        <taxon>Actinopterygii</taxon>
        <taxon>Neopterygii</taxon>
        <taxon>Teleostei</taxon>
        <taxon>Anguilliformes</taxon>
        <taxon>Congridae</taxon>
        <taxon>Conger</taxon>
    </lineage>
</organism>
<dbReference type="Pfam" id="PF01826">
    <property type="entry name" value="TIL"/>
    <property type="match status" value="1"/>
</dbReference>
<dbReference type="SUPFAM" id="SSF57567">
    <property type="entry name" value="Serine protease inhibitors"/>
    <property type="match status" value="2"/>
</dbReference>
<dbReference type="OrthoDB" id="160294at2759"/>
<dbReference type="GO" id="GO:0005615">
    <property type="term" value="C:extracellular space"/>
    <property type="evidence" value="ECO:0007669"/>
    <property type="project" value="TreeGrafter"/>
</dbReference>
<dbReference type="SMART" id="SM00216">
    <property type="entry name" value="VWD"/>
    <property type="match status" value="2"/>
</dbReference>
<dbReference type="CDD" id="cd19941">
    <property type="entry name" value="TIL"/>
    <property type="match status" value="2"/>
</dbReference>
<gene>
    <name evidence="5" type="ORF">COCON_G00215250</name>
</gene>
<dbReference type="GO" id="GO:0031012">
    <property type="term" value="C:extracellular matrix"/>
    <property type="evidence" value="ECO:0007669"/>
    <property type="project" value="TreeGrafter"/>
</dbReference>
<evidence type="ECO:0000313" key="6">
    <source>
        <dbReference type="Proteomes" id="UP001152803"/>
    </source>
</evidence>
<name>A0A9Q1HPB0_CONCO</name>
<comment type="caution">
    <text evidence="5">The sequence shown here is derived from an EMBL/GenBank/DDBJ whole genome shotgun (WGS) entry which is preliminary data.</text>
</comment>
<keyword evidence="1" id="KW-1015">Disulfide bond</keyword>
<feature type="signal peptide" evidence="3">
    <location>
        <begin position="1"/>
        <end position="23"/>
    </location>
</feature>
<feature type="domain" description="VWFD" evidence="4">
    <location>
        <begin position="258"/>
        <end position="442"/>
    </location>
</feature>
<dbReference type="SMART" id="SM00832">
    <property type="entry name" value="C8"/>
    <property type="match status" value="2"/>
</dbReference>
<dbReference type="InterPro" id="IPR050780">
    <property type="entry name" value="Mucin_vWF_Thrombospondin_sf"/>
</dbReference>
<dbReference type="InterPro" id="IPR002919">
    <property type="entry name" value="TIL_dom"/>
</dbReference>
<evidence type="ECO:0000313" key="5">
    <source>
        <dbReference type="EMBL" id="KAJ8252213.1"/>
    </source>
</evidence>
<dbReference type="InterPro" id="IPR036084">
    <property type="entry name" value="Ser_inhib-like_sf"/>
</dbReference>
<keyword evidence="6" id="KW-1185">Reference proteome</keyword>
<dbReference type="InterPro" id="IPR001846">
    <property type="entry name" value="VWF_type-D"/>
</dbReference>
<feature type="chain" id="PRO_5040280775" description="VWFD domain-containing protein" evidence="3">
    <location>
        <begin position="24"/>
        <end position="697"/>
    </location>
</feature>
<evidence type="ECO:0000259" key="4">
    <source>
        <dbReference type="PROSITE" id="PS51233"/>
    </source>
</evidence>
<keyword evidence="3" id="KW-0732">Signal</keyword>
<dbReference type="Pfam" id="PF00094">
    <property type="entry name" value="VWD"/>
    <property type="match status" value="2"/>
</dbReference>
<evidence type="ECO:0000256" key="2">
    <source>
        <dbReference type="ARBA" id="ARBA00023180"/>
    </source>
</evidence>
<proteinExistence type="predicted"/>
<evidence type="ECO:0000256" key="1">
    <source>
        <dbReference type="ARBA" id="ARBA00023157"/>
    </source>
</evidence>
<feature type="domain" description="VWFD" evidence="4">
    <location>
        <begin position="34"/>
        <end position="209"/>
    </location>
</feature>
<dbReference type="EMBL" id="JAFJMO010000017">
    <property type="protein sequence ID" value="KAJ8252213.1"/>
    <property type="molecule type" value="Genomic_DNA"/>
</dbReference>
<dbReference type="AlphaFoldDB" id="A0A9Q1HPB0"/>
<accession>A0A9Q1HPB0</accession>
<protein>
    <recommendedName>
        <fullName evidence="4">VWFD domain-containing protein</fullName>
    </recommendedName>
</protein>
<dbReference type="PANTHER" id="PTHR11339:SF371">
    <property type="entry name" value="MUCIN-2"/>
    <property type="match status" value="1"/>
</dbReference>
<dbReference type="FunFam" id="2.10.25.10:FF:000674">
    <property type="entry name" value="Mucin-2"/>
    <property type="match status" value="1"/>
</dbReference>
<dbReference type="PANTHER" id="PTHR11339">
    <property type="entry name" value="EXTRACELLULAR MATRIX GLYCOPROTEIN RELATED"/>
    <property type="match status" value="1"/>
</dbReference>
<dbReference type="Gene3D" id="2.10.25.10">
    <property type="entry name" value="Laminin"/>
    <property type="match status" value="2"/>
</dbReference>
<sequence>MAKTALWTRALVLIFAWVSQGEALRAHSRNHVNSICSTWGKDHFKTFDGDIYQFPGMCEYNLASDCHEAYLDFSVHMKRAEVNGHPTVSRIVVTIKDVVIVLTEKLVTLNGDTVTTPYYGSGVLLERNTIYTKLYAKLGLSIMWNGEDAVTPQILWELFQRLGREISPIEFGNRQKVHLPTEYCEDPSEEEEFEDSGYSKCSTFHKSCAELLRSEAWRSCALVLSPEPYIQACVRDMCSCGDVPDDFCICSTLAEYSRQCSHAGGTPPNWRTPNFCAMQTPACCVRSTAWMAVCALKDCVGSKFSVLGQLVPCGSQELDTCLKSVVLLLNNDKTNALVIKADGKMHHNAEISLPYTTANVHAFRASSFHIILQTDFGLELQIQLVPIMQLYITLDRTYLRKTCGLCGNFNMVLHDDLKTLQGLVEGTAASFANSWKAQASCPNRMERLDDPCSLSVENENYAEYWCSMLQSRKSEFSKCHTVVNPEVYYRRCKYSSCNCEKSEDCLCAVFSSYVRACQAKGIELQGWRTNVCGRYTETCPASQMFSYQLQQCQKTCQSLGSERPSCSTDFLPVDGCSCPEGLYQDDRGVCVPMAKCPCYHNGDHIKPGKSITIKNEHWWEFFSCSSAQPNAQGIECARTCSNQNGDCFSSECESGCQCPSGLLDDGRENCVKEHDCPCLHDGHFYAPGRQIADQCNT</sequence>
<dbReference type="Proteomes" id="UP001152803">
    <property type="component" value="Unassembled WGS sequence"/>
</dbReference>
<dbReference type="InterPro" id="IPR014853">
    <property type="entry name" value="VWF/SSPO/ZAN-like_Cys-rich_dom"/>
</dbReference>
<reference evidence="5" key="1">
    <citation type="journal article" date="2023" name="Science">
        <title>Genome structures resolve the early diversification of teleost fishes.</title>
        <authorList>
            <person name="Parey E."/>
            <person name="Louis A."/>
            <person name="Montfort J."/>
            <person name="Bouchez O."/>
            <person name="Roques C."/>
            <person name="Iampietro C."/>
            <person name="Lluch J."/>
            <person name="Castinel A."/>
            <person name="Donnadieu C."/>
            <person name="Desvignes T."/>
            <person name="Floi Bucao C."/>
            <person name="Jouanno E."/>
            <person name="Wen M."/>
            <person name="Mejri S."/>
            <person name="Dirks R."/>
            <person name="Jansen H."/>
            <person name="Henkel C."/>
            <person name="Chen W.J."/>
            <person name="Zahm M."/>
            <person name="Cabau C."/>
            <person name="Klopp C."/>
            <person name="Thompson A.W."/>
            <person name="Robinson-Rechavi M."/>
            <person name="Braasch I."/>
            <person name="Lecointre G."/>
            <person name="Bobe J."/>
            <person name="Postlethwait J.H."/>
            <person name="Berthelot C."/>
            <person name="Roest Crollius H."/>
            <person name="Guiguen Y."/>
        </authorList>
    </citation>
    <scope>NUCLEOTIDE SEQUENCE</scope>
    <source>
        <strain evidence="5">Concon-B</strain>
    </source>
</reference>